<dbReference type="SMART" id="SM00225">
    <property type="entry name" value="BTB"/>
    <property type="match status" value="1"/>
</dbReference>
<dbReference type="PROSITE" id="PS50097">
    <property type="entry name" value="BTB"/>
    <property type="match status" value="1"/>
</dbReference>
<proteinExistence type="predicted"/>
<dbReference type="SUPFAM" id="SSF54695">
    <property type="entry name" value="POZ domain"/>
    <property type="match status" value="1"/>
</dbReference>
<feature type="domain" description="BTB" evidence="2">
    <location>
        <begin position="184"/>
        <end position="252"/>
    </location>
</feature>
<comment type="pathway">
    <text evidence="1">Protein modification; protein ubiquitination.</text>
</comment>
<protein>
    <recommendedName>
        <fullName evidence="2">BTB domain-containing protein</fullName>
    </recommendedName>
</protein>
<sequence>MSLSLLSPPPPFLSLLPLSITGIMDGYCCYIYPVIEKLLQGLWSNNLEQTNTEKWLSCKTWELADKAALDQVCKAKSSDTLKHSPDDEIEGDSLFTIQATRQYYFYEAGTCRDMLSESKFQSVLYLAEDLILKNMPEAMLDPQELANYLHHHEQRIYHFPIANSQKKLTLASSIWLNSPRKVFFPVIYACDVICKYLAHRAVLAAHSPVFKAQLLGSMAEADMSSIILHDIAPATFKVMLRFMYTDACPADDEIGDSLGPGGWHVLALLAATDRFALDCLEILCAVKLWDNISVHTVAATWICAET</sequence>
<organism evidence="3 4">
    <name type="scientific">Miscanthus lutarioriparius</name>
    <dbReference type="NCBI Taxonomy" id="422564"/>
    <lineage>
        <taxon>Eukaryota</taxon>
        <taxon>Viridiplantae</taxon>
        <taxon>Streptophyta</taxon>
        <taxon>Embryophyta</taxon>
        <taxon>Tracheophyta</taxon>
        <taxon>Spermatophyta</taxon>
        <taxon>Magnoliopsida</taxon>
        <taxon>Liliopsida</taxon>
        <taxon>Poales</taxon>
        <taxon>Poaceae</taxon>
        <taxon>PACMAD clade</taxon>
        <taxon>Panicoideae</taxon>
        <taxon>Andropogonodae</taxon>
        <taxon>Andropogoneae</taxon>
        <taxon>Saccharinae</taxon>
        <taxon>Miscanthus</taxon>
    </lineage>
</organism>
<dbReference type="AlphaFoldDB" id="A0A811RL34"/>
<dbReference type="Proteomes" id="UP000604825">
    <property type="component" value="Unassembled WGS sequence"/>
</dbReference>
<gene>
    <name evidence="3" type="ORF">NCGR_LOCUS53814</name>
</gene>
<dbReference type="PANTHER" id="PTHR26379">
    <property type="entry name" value="BTB/POZ AND MATH DOMAIN-CONTAINING PROTEIN 1"/>
    <property type="match status" value="1"/>
</dbReference>
<comment type="caution">
    <text evidence="3">The sequence shown here is derived from an EMBL/GenBank/DDBJ whole genome shotgun (WGS) entry which is preliminary data.</text>
</comment>
<reference evidence="3" key="1">
    <citation type="submission" date="2020-10" db="EMBL/GenBank/DDBJ databases">
        <authorList>
            <person name="Han B."/>
            <person name="Lu T."/>
            <person name="Zhao Q."/>
            <person name="Huang X."/>
            <person name="Zhao Y."/>
        </authorList>
    </citation>
    <scope>NUCLEOTIDE SEQUENCE</scope>
</reference>
<dbReference type="EMBL" id="CAJGYO010000015">
    <property type="protein sequence ID" value="CAD6270522.1"/>
    <property type="molecule type" value="Genomic_DNA"/>
</dbReference>
<dbReference type="OrthoDB" id="6359816at2759"/>
<dbReference type="InterPro" id="IPR000210">
    <property type="entry name" value="BTB/POZ_dom"/>
</dbReference>
<dbReference type="Pfam" id="PF00651">
    <property type="entry name" value="BTB"/>
    <property type="match status" value="1"/>
</dbReference>
<dbReference type="InterPro" id="IPR045005">
    <property type="entry name" value="BPM1-6"/>
</dbReference>
<evidence type="ECO:0000313" key="3">
    <source>
        <dbReference type="EMBL" id="CAD6270522.1"/>
    </source>
</evidence>
<name>A0A811RL34_9POAL</name>
<dbReference type="PANTHER" id="PTHR26379:SF469">
    <property type="entry name" value="MAB1"/>
    <property type="match status" value="1"/>
</dbReference>
<dbReference type="GO" id="GO:0016567">
    <property type="term" value="P:protein ubiquitination"/>
    <property type="evidence" value="ECO:0007669"/>
    <property type="project" value="InterPro"/>
</dbReference>
<evidence type="ECO:0000313" key="4">
    <source>
        <dbReference type="Proteomes" id="UP000604825"/>
    </source>
</evidence>
<keyword evidence="4" id="KW-1185">Reference proteome</keyword>
<dbReference type="Gene3D" id="3.30.710.10">
    <property type="entry name" value="Potassium Channel Kv1.1, Chain A"/>
    <property type="match status" value="1"/>
</dbReference>
<accession>A0A811RL34</accession>
<dbReference type="InterPro" id="IPR011333">
    <property type="entry name" value="SKP1/BTB/POZ_sf"/>
</dbReference>
<evidence type="ECO:0000256" key="1">
    <source>
        <dbReference type="ARBA" id="ARBA00004906"/>
    </source>
</evidence>
<evidence type="ECO:0000259" key="2">
    <source>
        <dbReference type="PROSITE" id="PS50097"/>
    </source>
</evidence>